<feature type="non-terminal residue" evidence="4">
    <location>
        <position position="1"/>
    </location>
</feature>
<dbReference type="EMBL" id="KV425984">
    <property type="protein sequence ID" value="KZV93744.1"/>
    <property type="molecule type" value="Genomic_DNA"/>
</dbReference>
<sequence length="87" mass="9798">RVEELEDEIEALEEQLGDDVDAEKMVSRHITLLHEYNEAKDAGQVRGAMFILSDASHGSASVRWKLAALKQTTVRQMHQDYGLSVDD</sequence>
<keyword evidence="2" id="KW-0227">DNA damage</keyword>
<keyword evidence="5" id="KW-1185">Reference proteome</keyword>
<evidence type="ECO:0000313" key="4">
    <source>
        <dbReference type="EMBL" id="KZV93744.1"/>
    </source>
</evidence>
<gene>
    <name evidence="4" type="ORF">EXIGLDRAFT_612594</name>
</gene>
<evidence type="ECO:0000256" key="1">
    <source>
        <dbReference type="ARBA" id="ARBA00008060"/>
    </source>
</evidence>
<dbReference type="OrthoDB" id="255837at2759"/>
<evidence type="ECO:0000313" key="5">
    <source>
        <dbReference type="Proteomes" id="UP000077266"/>
    </source>
</evidence>
<dbReference type="GO" id="GO:0034974">
    <property type="term" value="C:Swi5-Swi2 complex"/>
    <property type="evidence" value="ECO:0007669"/>
    <property type="project" value="TreeGrafter"/>
</dbReference>
<dbReference type="AlphaFoldDB" id="A0A165IQT4"/>
<dbReference type="InterPro" id="IPR010760">
    <property type="entry name" value="DNA-repair_Swi5"/>
</dbReference>
<dbReference type="Gene3D" id="1.20.5.170">
    <property type="match status" value="1"/>
</dbReference>
<protein>
    <recommendedName>
        <fullName evidence="6">Swi5-domain-containing protein</fullName>
    </recommendedName>
</protein>
<keyword evidence="3" id="KW-0234">DNA repair</keyword>
<dbReference type="InParanoid" id="A0A165IQT4"/>
<proteinExistence type="inferred from homology"/>
<reference evidence="4 5" key="1">
    <citation type="journal article" date="2016" name="Mol. Biol. Evol.">
        <title>Comparative Genomics of Early-Diverging Mushroom-Forming Fungi Provides Insights into the Origins of Lignocellulose Decay Capabilities.</title>
        <authorList>
            <person name="Nagy L.G."/>
            <person name="Riley R."/>
            <person name="Tritt A."/>
            <person name="Adam C."/>
            <person name="Daum C."/>
            <person name="Floudas D."/>
            <person name="Sun H."/>
            <person name="Yadav J.S."/>
            <person name="Pangilinan J."/>
            <person name="Larsson K.H."/>
            <person name="Matsuura K."/>
            <person name="Barry K."/>
            <person name="Labutti K."/>
            <person name="Kuo R."/>
            <person name="Ohm R.A."/>
            <person name="Bhattacharya S.S."/>
            <person name="Shirouzu T."/>
            <person name="Yoshinaga Y."/>
            <person name="Martin F.M."/>
            <person name="Grigoriev I.V."/>
            <person name="Hibbett D.S."/>
        </authorList>
    </citation>
    <scope>NUCLEOTIDE SEQUENCE [LARGE SCALE GENOMIC DNA]</scope>
    <source>
        <strain evidence="4 5">HHB12029</strain>
    </source>
</reference>
<dbReference type="STRING" id="1314781.A0A165IQT4"/>
<comment type="similarity">
    <text evidence="1">Belongs to the SWI5/SAE3 family.</text>
</comment>
<dbReference type="GO" id="GO:0000709">
    <property type="term" value="P:meiotic joint molecule formation"/>
    <property type="evidence" value="ECO:0007669"/>
    <property type="project" value="TreeGrafter"/>
</dbReference>
<evidence type="ECO:0000256" key="2">
    <source>
        <dbReference type="ARBA" id="ARBA00022763"/>
    </source>
</evidence>
<dbReference type="PANTHER" id="PTHR28529:SF2">
    <property type="entry name" value="DNA REPAIR PROTEIN SWI5 HOMOLOG"/>
    <property type="match status" value="1"/>
</dbReference>
<dbReference type="GO" id="GO:0032798">
    <property type="term" value="C:Swi5-Sfr1 complex"/>
    <property type="evidence" value="ECO:0007669"/>
    <property type="project" value="TreeGrafter"/>
</dbReference>
<accession>A0A165IQT4</accession>
<dbReference type="GO" id="GO:0010772">
    <property type="term" value="P:meiotic DNA recombinase assembly involved in reciprocal meiotic recombination"/>
    <property type="evidence" value="ECO:0007669"/>
    <property type="project" value="TreeGrafter"/>
</dbReference>
<dbReference type="PANTHER" id="PTHR28529">
    <property type="entry name" value="DNA REPAIR PROTEIN SWI5 HOMOLOG"/>
    <property type="match status" value="1"/>
</dbReference>
<dbReference type="Proteomes" id="UP000077266">
    <property type="component" value="Unassembled WGS sequence"/>
</dbReference>
<organism evidence="4 5">
    <name type="scientific">Exidia glandulosa HHB12029</name>
    <dbReference type="NCBI Taxonomy" id="1314781"/>
    <lineage>
        <taxon>Eukaryota</taxon>
        <taxon>Fungi</taxon>
        <taxon>Dikarya</taxon>
        <taxon>Basidiomycota</taxon>
        <taxon>Agaricomycotina</taxon>
        <taxon>Agaricomycetes</taxon>
        <taxon>Auriculariales</taxon>
        <taxon>Exidiaceae</taxon>
        <taxon>Exidia</taxon>
    </lineage>
</organism>
<dbReference type="Pfam" id="PF07061">
    <property type="entry name" value="Swi5"/>
    <property type="match status" value="1"/>
</dbReference>
<evidence type="ECO:0000256" key="3">
    <source>
        <dbReference type="ARBA" id="ARBA00023204"/>
    </source>
</evidence>
<name>A0A165IQT4_EXIGL</name>
<evidence type="ECO:0008006" key="6">
    <source>
        <dbReference type="Google" id="ProtNLM"/>
    </source>
</evidence>